<proteinExistence type="predicted"/>
<gene>
    <name evidence="1" type="ORF">PanWU01x14_165270</name>
</gene>
<dbReference type="Proteomes" id="UP000237105">
    <property type="component" value="Unassembled WGS sequence"/>
</dbReference>
<keyword evidence="2" id="KW-1185">Reference proteome</keyword>
<accession>A0A2P5CC87</accession>
<organism evidence="1 2">
    <name type="scientific">Parasponia andersonii</name>
    <name type="common">Sponia andersonii</name>
    <dbReference type="NCBI Taxonomy" id="3476"/>
    <lineage>
        <taxon>Eukaryota</taxon>
        <taxon>Viridiplantae</taxon>
        <taxon>Streptophyta</taxon>
        <taxon>Embryophyta</taxon>
        <taxon>Tracheophyta</taxon>
        <taxon>Spermatophyta</taxon>
        <taxon>Magnoliopsida</taxon>
        <taxon>eudicotyledons</taxon>
        <taxon>Gunneridae</taxon>
        <taxon>Pentapetalae</taxon>
        <taxon>rosids</taxon>
        <taxon>fabids</taxon>
        <taxon>Rosales</taxon>
        <taxon>Cannabaceae</taxon>
        <taxon>Parasponia</taxon>
    </lineage>
</organism>
<dbReference type="EMBL" id="JXTB01000147">
    <property type="protein sequence ID" value="PON58637.1"/>
    <property type="molecule type" value="Genomic_DNA"/>
</dbReference>
<evidence type="ECO:0000313" key="1">
    <source>
        <dbReference type="EMBL" id="PON58637.1"/>
    </source>
</evidence>
<dbReference type="AlphaFoldDB" id="A0A2P5CC87"/>
<evidence type="ECO:0000313" key="2">
    <source>
        <dbReference type="Proteomes" id="UP000237105"/>
    </source>
</evidence>
<comment type="caution">
    <text evidence="1">The sequence shown here is derived from an EMBL/GenBank/DDBJ whole genome shotgun (WGS) entry which is preliminary data.</text>
</comment>
<protein>
    <submittedName>
        <fullName evidence="1">Uncharacterized protein</fullName>
    </submittedName>
</protein>
<name>A0A2P5CC87_PARAD</name>
<reference evidence="2" key="1">
    <citation type="submission" date="2016-06" db="EMBL/GenBank/DDBJ databases">
        <title>Parallel loss of symbiosis genes in relatives of nitrogen-fixing non-legume Parasponia.</title>
        <authorList>
            <person name="Van Velzen R."/>
            <person name="Holmer R."/>
            <person name="Bu F."/>
            <person name="Rutten L."/>
            <person name="Van Zeijl A."/>
            <person name="Liu W."/>
            <person name="Santuari L."/>
            <person name="Cao Q."/>
            <person name="Sharma T."/>
            <person name="Shen D."/>
            <person name="Roswanjaya Y."/>
            <person name="Wardhani T."/>
            <person name="Kalhor M.S."/>
            <person name="Jansen J."/>
            <person name="Van den Hoogen J."/>
            <person name="Gungor B."/>
            <person name="Hartog M."/>
            <person name="Hontelez J."/>
            <person name="Verver J."/>
            <person name="Yang W.-C."/>
            <person name="Schijlen E."/>
            <person name="Repin R."/>
            <person name="Schilthuizen M."/>
            <person name="Schranz E."/>
            <person name="Heidstra R."/>
            <person name="Miyata K."/>
            <person name="Fedorova E."/>
            <person name="Kohlen W."/>
            <person name="Bisseling T."/>
            <person name="Smit S."/>
            <person name="Geurts R."/>
        </authorList>
    </citation>
    <scope>NUCLEOTIDE SEQUENCE [LARGE SCALE GENOMIC DNA]</scope>
    <source>
        <strain evidence="2">cv. WU1-14</strain>
    </source>
</reference>
<feature type="non-terminal residue" evidence="1">
    <location>
        <position position="1"/>
    </location>
</feature>
<sequence>RDPKKLILLWALGSSSADSIIYLTQPDFTHLDLKPSPTIPLTHSKKVISSNGSELANLKSSPFPKIPLATFKSAGPLPSFNFVFEKDKLFWPFSLLSGLVKHSKRFLVVVVEAVFHGYGISSFFNGGFSSILSPFLSGEGH</sequence>
<dbReference type="OrthoDB" id="10346635at2759"/>